<dbReference type="PANTHER" id="PTHR45808">
    <property type="entry name" value="RHO GTPASE-ACTIVATING PROTEIN 68F"/>
    <property type="match status" value="1"/>
</dbReference>
<evidence type="ECO:0000313" key="2">
    <source>
        <dbReference type="EMBL" id="KAF0975578.1"/>
    </source>
</evidence>
<dbReference type="Pfam" id="PF00620">
    <property type="entry name" value="RhoGAP"/>
    <property type="match status" value="1"/>
</dbReference>
<dbReference type="EMBL" id="VFQX01000044">
    <property type="protein sequence ID" value="KAF0975578.1"/>
    <property type="molecule type" value="Genomic_DNA"/>
</dbReference>
<feature type="domain" description="Rho-GAP" evidence="1">
    <location>
        <begin position="261"/>
        <end position="363"/>
    </location>
</feature>
<proteinExistence type="predicted"/>
<dbReference type="GO" id="GO:0007264">
    <property type="term" value="P:small GTPase-mediated signal transduction"/>
    <property type="evidence" value="ECO:0007669"/>
    <property type="project" value="TreeGrafter"/>
</dbReference>
<dbReference type="PROSITE" id="PS50238">
    <property type="entry name" value="RHOGAP"/>
    <property type="match status" value="1"/>
</dbReference>
<dbReference type="VEuPathDB" id="AmoebaDB:NfTy_067230"/>
<comment type="caution">
    <text evidence="2">The sequence shown here is derived from an EMBL/GenBank/DDBJ whole genome shotgun (WGS) entry which is preliminary data.</text>
</comment>
<evidence type="ECO:0000313" key="3">
    <source>
        <dbReference type="Proteomes" id="UP000444721"/>
    </source>
</evidence>
<dbReference type="Proteomes" id="UP000444721">
    <property type="component" value="Unassembled WGS sequence"/>
</dbReference>
<dbReference type="VEuPathDB" id="AmoebaDB:NF0023870"/>
<dbReference type="PANTHER" id="PTHR45808:SF2">
    <property type="entry name" value="RHO GTPASE-ACTIVATING PROTEIN 68F"/>
    <property type="match status" value="1"/>
</dbReference>
<name>A0A6A5BN49_NAEFO</name>
<dbReference type="GO" id="GO:0005737">
    <property type="term" value="C:cytoplasm"/>
    <property type="evidence" value="ECO:0007669"/>
    <property type="project" value="TreeGrafter"/>
</dbReference>
<dbReference type="OrthoDB" id="3196451at2759"/>
<accession>A0A6A5BN49</accession>
<dbReference type="GO" id="GO:0005096">
    <property type="term" value="F:GTPase activator activity"/>
    <property type="evidence" value="ECO:0007669"/>
    <property type="project" value="TreeGrafter"/>
</dbReference>
<protein>
    <recommendedName>
        <fullName evidence="1">Rho-GAP domain-containing protein</fullName>
    </recommendedName>
</protein>
<organism evidence="2 3">
    <name type="scientific">Naegleria fowleri</name>
    <name type="common">Brain eating amoeba</name>
    <dbReference type="NCBI Taxonomy" id="5763"/>
    <lineage>
        <taxon>Eukaryota</taxon>
        <taxon>Discoba</taxon>
        <taxon>Heterolobosea</taxon>
        <taxon>Tetramitia</taxon>
        <taxon>Eutetramitia</taxon>
        <taxon>Vahlkampfiidae</taxon>
        <taxon>Naegleria</taxon>
    </lineage>
</organism>
<evidence type="ECO:0000259" key="1">
    <source>
        <dbReference type="PROSITE" id="PS50238"/>
    </source>
</evidence>
<reference evidence="2 3" key="1">
    <citation type="journal article" date="2019" name="Sci. Rep.">
        <title>Nanopore sequencing improves the draft genome of the human pathogenic amoeba Naegleria fowleri.</title>
        <authorList>
            <person name="Liechti N."/>
            <person name="Schurch N."/>
            <person name="Bruggmann R."/>
            <person name="Wittwer M."/>
        </authorList>
    </citation>
    <scope>NUCLEOTIDE SEQUENCE [LARGE SCALE GENOMIC DNA]</scope>
    <source>
        <strain evidence="2 3">ATCC 30894</strain>
    </source>
</reference>
<dbReference type="Gene3D" id="1.10.555.10">
    <property type="entry name" value="Rho GTPase activation protein"/>
    <property type="match status" value="1"/>
</dbReference>
<gene>
    <name evidence="2" type="ORF">FDP41_005572</name>
</gene>
<keyword evidence="3" id="KW-1185">Reference proteome</keyword>
<dbReference type="AlphaFoldDB" id="A0A6A5BN49"/>
<dbReference type="GO" id="GO:2001136">
    <property type="term" value="P:negative regulation of endocytic recycling"/>
    <property type="evidence" value="ECO:0007669"/>
    <property type="project" value="TreeGrafter"/>
</dbReference>
<dbReference type="InterPro" id="IPR000198">
    <property type="entry name" value="RhoGAP_dom"/>
</dbReference>
<dbReference type="InterPro" id="IPR008936">
    <property type="entry name" value="Rho_GTPase_activation_prot"/>
</dbReference>
<dbReference type="RefSeq" id="XP_044560291.1">
    <property type="nucleotide sequence ID" value="XM_044709111.1"/>
</dbReference>
<dbReference type="SUPFAM" id="SSF48350">
    <property type="entry name" value="GTPase activation domain, GAP"/>
    <property type="match status" value="1"/>
</dbReference>
<sequence length="363" mass="40295">MSSSSSQILPKVIVQVGTNQLIPLDMHSLFSSSSISPKQVTFIDVLDALQDKLEIILPAKSSESSISKTFAQSDYQSILSQPSLESEQQVLLMLWSVKTKSSRKNFLSGMVERSSAALRRKIEGNNIDSNASSAMMNGGDSLENVVAVISPIPITEGKIKKKLLKMNETVYSHSGECINFKLLSQVAPSITASLPEQVLESGCDFLFLECHPSIETSRVTVLNNSLSATCLNETLFNTEHYYSQFMSNSISLNSSLESQKIQMGDLLNEELLKPVKIPYLLRVCMKYVRDHGGLKTQGIFREAGSKRKLLELSKLFNTFMAFPQMFVNKSIEIPAHFGVMIAADMIKTYLRGLPDCLLTFRQV</sequence>
<dbReference type="GeneID" id="68112790"/>
<dbReference type="VEuPathDB" id="AmoebaDB:FDP41_005572"/>